<keyword evidence="3" id="KW-1185">Reference proteome</keyword>
<dbReference type="OrthoDB" id="9799122at2"/>
<dbReference type="GO" id="GO:0016491">
    <property type="term" value="F:oxidoreductase activity"/>
    <property type="evidence" value="ECO:0007669"/>
    <property type="project" value="InterPro"/>
</dbReference>
<dbReference type="Gene3D" id="3.40.30.10">
    <property type="entry name" value="Glutaredoxin"/>
    <property type="match status" value="1"/>
</dbReference>
<name>A0A3N4N9L8_9NEIS</name>
<accession>A0A3N4N9L8</accession>
<dbReference type="Pfam" id="PF01323">
    <property type="entry name" value="DSBA"/>
    <property type="match status" value="1"/>
</dbReference>
<dbReference type="InterPro" id="IPR001853">
    <property type="entry name" value="DSBA-like_thioredoxin_dom"/>
</dbReference>
<proteinExistence type="predicted"/>
<dbReference type="EMBL" id="RPFL01000043">
    <property type="protein sequence ID" value="RPD83953.1"/>
    <property type="molecule type" value="Genomic_DNA"/>
</dbReference>
<gene>
    <name evidence="2" type="ORF">EGK74_11635</name>
</gene>
<comment type="caution">
    <text evidence="2">The sequence shown here is derived from an EMBL/GenBank/DDBJ whole genome shotgun (WGS) entry which is preliminary data.</text>
</comment>
<dbReference type="CDD" id="cd03024">
    <property type="entry name" value="DsbA_FrnE"/>
    <property type="match status" value="1"/>
</dbReference>
<reference evidence="2 3" key="1">
    <citation type="submission" date="2018-11" db="EMBL/GenBank/DDBJ databases">
        <title>Neisseria weixii sp. nov. isolated from the rectal contents of plateau pika (Ochotona cruzoniae).</title>
        <authorList>
            <person name="Zhang G."/>
        </authorList>
    </citation>
    <scope>NUCLEOTIDE SEQUENCE [LARGE SCALE GENOMIC DNA]</scope>
    <source>
        <strain evidence="2 3">10009</strain>
    </source>
</reference>
<dbReference type="SUPFAM" id="SSF52833">
    <property type="entry name" value="Thioredoxin-like"/>
    <property type="match status" value="1"/>
</dbReference>
<sequence>MKIQIWSDYACPYCYIGKRHLEHALAQFSRADEVQVEFKAFELYPHAGKTTVNTTQQRIEKKYGKSPQGALEMIAHIEKTAARAGLEMNYRAVKNTNTFDAHRLAKWADSLGKGQEMHERLMRAYFTDNAELADRGNLADFAADVGLNGDEAKQMLACDDFVQAVKNDENEAAAAGVQGVPFFVFDGKTTASGAMPADSLLKLLNQVYQEQQSGNLTGAACGIDGCG</sequence>
<evidence type="ECO:0000313" key="2">
    <source>
        <dbReference type="EMBL" id="RPD83953.1"/>
    </source>
</evidence>
<evidence type="ECO:0000259" key="1">
    <source>
        <dbReference type="Pfam" id="PF01323"/>
    </source>
</evidence>
<dbReference type="RefSeq" id="WP_123804890.1">
    <property type="nucleotide sequence ID" value="NZ_RPFL01000043.1"/>
</dbReference>
<dbReference type="AlphaFoldDB" id="A0A3N4N9L8"/>
<organism evidence="2 3">
    <name type="scientific">Neisseria weixii</name>
    <dbReference type="NCBI Taxonomy" id="1853276"/>
    <lineage>
        <taxon>Bacteria</taxon>
        <taxon>Pseudomonadati</taxon>
        <taxon>Pseudomonadota</taxon>
        <taxon>Betaproteobacteria</taxon>
        <taxon>Neisseriales</taxon>
        <taxon>Neisseriaceae</taxon>
        <taxon>Neisseria</taxon>
    </lineage>
</organism>
<evidence type="ECO:0000313" key="3">
    <source>
        <dbReference type="Proteomes" id="UP000272412"/>
    </source>
</evidence>
<protein>
    <submittedName>
        <fullName evidence="2">DsbA family oxidoreductase</fullName>
    </submittedName>
</protein>
<dbReference type="PANTHER" id="PTHR13887:SF41">
    <property type="entry name" value="THIOREDOXIN SUPERFAMILY PROTEIN"/>
    <property type="match status" value="1"/>
</dbReference>
<dbReference type="Proteomes" id="UP000272412">
    <property type="component" value="Unassembled WGS sequence"/>
</dbReference>
<dbReference type="PANTHER" id="PTHR13887">
    <property type="entry name" value="GLUTATHIONE S-TRANSFERASE KAPPA"/>
    <property type="match status" value="1"/>
</dbReference>
<dbReference type="InterPro" id="IPR036249">
    <property type="entry name" value="Thioredoxin-like_sf"/>
</dbReference>
<feature type="domain" description="DSBA-like thioredoxin" evidence="1">
    <location>
        <begin position="3"/>
        <end position="204"/>
    </location>
</feature>